<comment type="caution">
    <text evidence="2">The sequence shown here is derived from an EMBL/GenBank/DDBJ whole genome shotgun (WGS) entry which is preliminary data.</text>
</comment>
<accession>A0A8H2VLV0</accession>
<feature type="compositionally biased region" description="Low complexity" evidence="1">
    <location>
        <begin position="185"/>
        <end position="199"/>
    </location>
</feature>
<dbReference type="AlphaFoldDB" id="A0A8H2VLV0"/>
<sequence>MTELDHQSTSHRVMRLSNLGAASSGEPKNDIHERHKVKDTISEKDNLKEPKRDTSLSIRDRLKGNISWNNTRKEIQRNRVLLGRQYNVIHRINQGTIYQIVLRNNKTYLIDPTDQNNTILIHVEVHQRSSIPTFPQIRHRSTSSSHRSGTDTFNSSSDDLQRENRKSKTHLPIEYYQPSSYRRPTTISSGSSSTTSERENLTLTHTHTHTHTPALKPALFIPKIYPVPSTNEIHDISPITTTLRIAPLPHQSAIPKTHKKETPEPLKGLRLQLHQISNYQKFKNAATQWLKL</sequence>
<feature type="region of interest" description="Disordered" evidence="1">
    <location>
        <begin position="1"/>
        <end position="33"/>
    </location>
</feature>
<feature type="region of interest" description="Disordered" evidence="1">
    <location>
        <begin position="132"/>
        <end position="199"/>
    </location>
</feature>
<gene>
    <name evidence="2" type="ORF">SCLTRI_LOCUS562</name>
</gene>
<evidence type="ECO:0000313" key="2">
    <source>
        <dbReference type="EMBL" id="CAD6439922.1"/>
    </source>
</evidence>
<evidence type="ECO:0000256" key="1">
    <source>
        <dbReference type="SAM" id="MobiDB-lite"/>
    </source>
</evidence>
<evidence type="ECO:0000313" key="3">
    <source>
        <dbReference type="Proteomes" id="UP000624404"/>
    </source>
</evidence>
<protein>
    <submittedName>
        <fullName evidence="2">E8cad8c9-bda8-4ce4-85cb-42f3252d17fe</fullName>
    </submittedName>
</protein>
<proteinExistence type="predicted"/>
<organism evidence="2 3">
    <name type="scientific">Sclerotinia trifoliorum</name>
    <dbReference type="NCBI Taxonomy" id="28548"/>
    <lineage>
        <taxon>Eukaryota</taxon>
        <taxon>Fungi</taxon>
        <taxon>Dikarya</taxon>
        <taxon>Ascomycota</taxon>
        <taxon>Pezizomycotina</taxon>
        <taxon>Leotiomycetes</taxon>
        <taxon>Helotiales</taxon>
        <taxon>Sclerotiniaceae</taxon>
        <taxon>Sclerotinia</taxon>
    </lineage>
</organism>
<reference evidence="2" key="1">
    <citation type="submission" date="2020-10" db="EMBL/GenBank/DDBJ databases">
        <authorList>
            <person name="Kusch S."/>
        </authorList>
    </citation>
    <scope>NUCLEOTIDE SEQUENCE</scope>
    <source>
        <strain evidence="2">SwB9</strain>
    </source>
</reference>
<name>A0A8H2VLV0_9HELO</name>
<dbReference type="Proteomes" id="UP000624404">
    <property type="component" value="Unassembled WGS sequence"/>
</dbReference>
<dbReference type="EMBL" id="CAJHIA010000002">
    <property type="protein sequence ID" value="CAD6439922.1"/>
    <property type="molecule type" value="Genomic_DNA"/>
</dbReference>
<keyword evidence="3" id="KW-1185">Reference proteome</keyword>